<proteinExistence type="predicted"/>
<dbReference type="SUPFAM" id="SSF53901">
    <property type="entry name" value="Thiolase-like"/>
    <property type="match status" value="2"/>
</dbReference>
<dbReference type="InterPro" id="IPR055140">
    <property type="entry name" value="Thiolase_C_2"/>
</dbReference>
<evidence type="ECO:0000313" key="2">
    <source>
        <dbReference type="EMBL" id="GGF49168.1"/>
    </source>
</evidence>
<sequence>MRGRTVIAGVGHTAYGKHPDRDRVSLIVEACRNALADAGVAKDMVDGVLVKMANAEPSILYGQKVAEALGMKPKIGCALDQGGAANIALISYAALAIEAGMLDIAIVCYGDTPRTGSRKVYARPRGDDAVYGWYSTAAGYALLHQRYKQQYALGDEGFGAVAVTCRSHGARNPHAHLQKPITLDEYMASPFVVEPLRRDDCCLLSDGAAAVIVMSARRARELGIAQAVPVLGFGQAQESWEVHLREDLTRTVAGASAEMALRMAGLEHRDIAVAQLYDCFTVTPLITLEDYGFCKRGQAARFAAEGGIGLDGGLPLNTSGGLLSETGTPGLQLVIEGVRQMRGDANLPVGGSGACIVSNQGGTMHTHSTLILGRAA</sequence>
<dbReference type="RefSeq" id="WP_189052322.1">
    <property type="nucleotide sequence ID" value="NZ_BMJQ01000029.1"/>
</dbReference>
<dbReference type="PANTHER" id="PTHR42870:SF1">
    <property type="entry name" value="NON-SPECIFIC LIPID-TRANSFER PROTEIN-LIKE 2"/>
    <property type="match status" value="1"/>
</dbReference>
<keyword evidence="3" id="KW-1185">Reference proteome</keyword>
<evidence type="ECO:0000313" key="3">
    <source>
        <dbReference type="Proteomes" id="UP000646365"/>
    </source>
</evidence>
<evidence type="ECO:0000259" key="1">
    <source>
        <dbReference type="Pfam" id="PF22691"/>
    </source>
</evidence>
<dbReference type="Pfam" id="PF22691">
    <property type="entry name" value="Thiolase_C_1"/>
    <property type="match status" value="1"/>
</dbReference>
<dbReference type="AlphaFoldDB" id="A0A8J2Z064"/>
<dbReference type="PIRSF" id="PIRSF000429">
    <property type="entry name" value="Ac-CoA_Ac_transf"/>
    <property type="match status" value="1"/>
</dbReference>
<protein>
    <submittedName>
        <fullName evidence="2">Thiolase</fullName>
    </submittedName>
</protein>
<dbReference type="InterPro" id="IPR016039">
    <property type="entry name" value="Thiolase-like"/>
</dbReference>
<name>A0A8J2Z064_9PROT</name>
<dbReference type="PANTHER" id="PTHR42870">
    <property type="entry name" value="ACETYL-COA C-ACETYLTRANSFERASE"/>
    <property type="match status" value="1"/>
</dbReference>
<reference evidence="2" key="2">
    <citation type="submission" date="2020-09" db="EMBL/GenBank/DDBJ databases">
        <authorList>
            <person name="Sun Q."/>
            <person name="Zhou Y."/>
        </authorList>
    </citation>
    <scope>NUCLEOTIDE SEQUENCE</scope>
    <source>
        <strain evidence="2">CGMCC 1.15725</strain>
    </source>
</reference>
<dbReference type="EMBL" id="BMJQ01000029">
    <property type="protein sequence ID" value="GGF49168.1"/>
    <property type="molecule type" value="Genomic_DNA"/>
</dbReference>
<accession>A0A8J2Z064</accession>
<organism evidence="2 3">
    <name type="scientific">Aliidongia dinghuensis</name>
    <dbReference type="NCBI Taxonomy" id="1867774"/>
    <lineage>
        <taxon>Bacteria</taxon>
        <taxon>Pseudomonadati</taxon>
        <taxon>Pseudomonadota</taxon>
        <taxon>Alphaproteobacteria</taxon>
        <taxon>Rhodospirillales</taxon>
        <taxon>Dongiaceae</taxon>
        <taxon>Aliidongia</taxon>
    </lineage>
</organism>
<dbReference type="Gene3D" id="3.40.47.10">
    <property type="match status" value="1"/>
</dbReference>
<comment type="caution">
    <text evidence="2">The sequence shown here is derived from an EMBL/GenBank/DDBJ whole genome shotgun (WGS) entry which is preliminary data.</text>
</comment>
<dbReference type="Proteomes" id="UP000646365">
    <property type="component" value="Unassembled WGS sequence"/>
</dbReference>
<gene>
    <name evidence="2" type="ORF">GCM10011611_64440</name>
</gene>
<dbReference type="GO" id="GO:0003988">
    <property type="term" value="F:acetyl-CoA C-acyltransferase activity"/>
    <property type="evidence" value="ECO:0007669"/>
    <property type="project" value="UniProtKB-ARBA"/>
</dbReference>
<dbReference type="InterPro" id="IPR002155">
    <property type="entry name" value="Thiolase"/>
</dbReference>
<feature type="domain" description="Thiolase C-terminal" evidence="1">
    <location>
        <begin position="234"/>
        <end position="374"/>
    </location>
</feature>
<reference evidence="2" key="1">
    <citation type="journal article" date="2014" name="Int. J. Syst. Evol. Microbiol.">
        <title>Complete genome sequence of Corynebacterium casei LMG S-19264T (=DSM 44701T), isolated from a smear-ripened cheese.</title>
        <authorList>
            <consortium name="US DOE Joint Genome Institute (JGI-PGF)"/>
            <person name="Walter F."/>
            <person name="Albersmeier A."/>
            <person name="Kalinowski J."/>
            <person name="Ruckert C."/>
        </authorList>
    </citation>
    <scope>NUCLEOTIDE SEQUENCE</scope>
    <source>
        <strain evidence="2">CGMCC 1.15725</strain>
    </source>
</reference>
<dbReference type="CDD" id="cd00829">
    <property type="entry name" value="SCP-x_thiolase"/>
    <property type="match status" value="1"/>
</dbReference>